<dbReference type="EMBL" id="BLAD01000053">
    <property type="protein sequence ID" value="GES01849.1"/>
    <property type="molecule type" value="Genomic_DNA"/>
</dbReference>
<evidence type="ECO:0008006" key="3">
    <source>
        <dbReference type="Google" id="ProtNLM"/>
    </source>
</evidence>
<evidence type="ECO:0000313" key="2">
    <source>
        <dbReference type="Proteomes" id="UP000334990"/>
    </source>
</evidence>
<keyword evidence="2" id="KW-1185">Reference proteome</keyword>
<gene>
    <name evidence="1" type="ORF">Acor_39140</name>
</gene>
<organism evidence="1 2">
    <name type="scientific">Acrocarpospora corrugata</name>
    <dbReference type="NCBI Taxonomy" id="35763"/>
    <lineage>
        <taxon>Bacteria</taxon>
        <taxon>Bacillati</taxon>
        <taxon>Actinomycetota</taxon>
        <taxon>Actinomycetes</taxon>
        <taxon>Streptosporangiales</taxon>
        <taxon>Streptosporangiaceae</taxon>
        <taxon>Acrocarpospora</taxon>
    </lineage>
</organism>
<reference evidence="1 2" key="1">
    <citation type="submission" date="2019-10" db="EMBL/GenBank/DDBJ databases">
        <title>Whole genome shotgun sequence of Acrocarpospora corrugata NBRC 13972.</title>
        <authorList>
            <person name="Ichikawa N."/>
            <person name="Kimura A."/>
            <person name="Kitahashi Y."/>
            <person name="Komaki H."/>
            <person name="Oguchi A."/>
        </authorList>
    </citation>
    <scope>NUCLEOTIDE SEQUENCE [LARGE SCALE GENOMIC DNA]</scope>
    <source>
        <strain evidence="1 2">NBRC 13972</strain>
    </source>
</reference>
<comment type="caution">
    <text evidence="1">The sequence shown here is derived from an EMBL/GenBank/DDBJ whole genome shotgun (WGS) entry which is preliminary data.</text>
</comment>
<accession>A0A5M3W0P8</accession>
<name>A0A5M3W0P8_9ACTN</name>
<dbReference type="Proteomes" id="UP000334990">
    <property type="component" value="Unassembled WGS sequence"/>
</dbReference>
<sequence length="200" mass="21297">MLGCGGEPAAPANPRSTPETARLQALLGTRPEMPAGFSDRARDHWQPPFTPSSGTCRKVFAFFSGRPPKEELSAASAVTYQGDGVGSMAVVSLAVYRGNESARQLDVLRGALDRCPTADDTTPGAGNRLTSATLAVNEDGWVTRRLKGRVGGYPYEMHVVLARQGRTLVGLMNAGVRAPDVKRTEELGRLFVAKVGTLDL</sequence>
<protein>
    <recommendedName>
        <fullName evidence="3">PknH-like extracellular domain-containing protein</fullName>
    </recommendedName>
</protein>
<dbReference type="AlphaFoldDB" id="A0A5M3W0P8"/>
<proteinExistence type="predicted"/>
<evidence type="ECO:0000313" key="1">
    <source>
        <dbReference type="EMBL" id="GES01849.1"/>
    </source>
</evidence>